<dbReference type="Proteomes" id="UP000005726">
    <property type="component" value="Unassembled WGS sequence"/>
</dbReference>
<dbReference type="EMBL" id="GL379592">
    <property type="protein sequence ID" value="EFL91866.1"/>
    <property type="molecule type" value="Genomic_DNA"/>
</dbReference>
<evidence type="ECO:0000313" key="2">
    <source>
        <dbReference type="Proteomes" id="UP000005726"/>
    </source>
</evidence>
<name>E0WTI1_9ENTR</name>
<organism evidence="1 2">
    <name type="scientific">Candidatus Regiella insecticola LSR1</name>
    <dbReference type="NCBI Taxonomy" id="663321"/>
    <lineage>
        <taxon>Bacteria</taxon>
        <taxon>Pseudomonadati</taxon>
        <taxon>Pseudomonadota</taxon>
        <taxon>Gammaproteobacteria</taxon>
        <taxon>Enterobacterales</taxon>
        <taxon>Enterobacteriaceae</taxon>
        <taxon>aphid secondary symbionts</taxon>
        <taxon>Candidatus Regiella</taxon>
    </lineage>
</organism>
<accession>E0WTI1</accession>
<sequence length="60" mass="7001">MTDRLFSLYRRRNLKGEGHILALFLLTVIPDKIPSGDKLILFLNFGRNDIKLKDQMKIVD</sequence>
<dbReference type="AlphaFoldDB" id="E0WTI1"/>
<reference evidence="1" key="1">
    <citation type="journal article" date="2009" name="Environ. Microbiol.">
        <title>Dynamics of genome evolution in facultative symbionts of aphids.</title>
        <authorList>
            <person name="Degnan P.H."/>
            <person name="Leonardo T.E."/>
            <person name="Cass B.N."/>
            <person name="Hurwitz B."/>
            <person name="Stern D."/>
            <person name="Gibbs R.A."/>
            <person name="Richards S."/>
            <person name="Moran N.A."/>
        </authorList>
    </citation>
    <scope>NUCLEOTIDE SEQUENCE [LARGE SCALE GENOMIC DNA]</scope>
    <source>
        <strain evidence="1">LSR1</strain>
    </source>
</reference>
<protein>
    <submittedName>
        <fullName evidence="1">Uncharacterized protein</fullName>
    </submittedName>
</protein>
<evidence type="ECO:0000313" key="1">
    <source>
        <dbReference type="EMBL" id="EFL91866.1"/>
    </source>
</evidence>
<dbReference type="HOGENOM" id="CLU_2932723_0_0_6"/>
<proteinExistence type="predicted"/>
<gene>
    <name evidence="1" type="ORF">REG_1340</name>
</gene>
<keyword evidence="2" id="KW-1185">Reference proteome</keyword>